<keyword evidence="2" id="KW-1185">Reference proteome</keyword>
<accession>A0A8H6VZ93</accession>
<protein>
    <submittedName>
        <fullName evidence="1">Uncharacterized protein</fullName>
    </submittedName>
</protein>
<comment type="caution">
    <text evidence="1">The sequence shown here is derived from an EMBL/GenBank/DDBJ whole genome shotgun (WGS) entry which is preliminary data.</text>
</comment>
<evidence type="ECO:0000313" key="1">
    <source>
        <dbReference type="EMBL" id="KAF7299654.1"/>
    </source>
</evidence>
<proteinExistence type="predicted"/>
<reference evidence="1" key="1">
    <citation type="submission" date="2020-05" db="EMBL/GenBank/DDBJ databases">
        <title>Mycena genomes resolve the evolution of fungal bioluminescence.</title>
        <authorList>
            <person name="Tsai I.J."/>
        </authorList>
    </citation>
    <scope>NUCLEOTIDE SEQUENCE</scope>
    <source>
        <strain evidence="1">110903Hualien_Pintung</strain>
    </source>
</reference>
<evidence type="ECO:0000313" key="2">
    <source>
        <dbReference type="Proteomes" id="UP000613580"/>
    </source>
</evidence>
<dbReference type="EMBL" id="JACAZE010000014">
    <property type="protein sequence ID" value="KAF7299654.1"/>
    <property type="molecule type" value="Genomic_DNA"/>
</dbReference>
<dbReference type="OrthoDB" id="2817141at2759"/>
<gene>
    <name evidence="1" type="ORF">HMN09_00970800</name>
</gene>
<dbReference type="Proteomes" id="UP000613580">
    <property type="component" value="Unassembled WGS sequence"/>
</dbReference>
<name>A0A8H6VZ93_MYCCL</name>
<organism evidence="1 2">
    <name type="scientific">Mycena chlorophos</name>
    <name type="common">Agaric fungus</name>
    <name type="synonym">Agaricus chlorophos</name>
    <dbReference type="NCBI Taxonomy" id="658473"/>
    <lineage>
        <taxon>Eukaryota</taxon>
        <taxon>Fungi</taxon>
        <taxon>Dikarya</taxon>
        <taxon>Basidiomycota</taxon>
        <taxon>Agaricomycotina</taxon>
        <taxon>Agaricomycetes</taxon>
        <taxon>Agaricomycetidae</taxon>
        <taxon>Agaricales</taxon>
        <taxon>Marasmiineae</taxon>
        <taxon>Mycenaceae</taxon>
        <taxon>Mycena</taxon>
    </lineage>
</organism>
<dbReference type="AlphaFoldDB" id="A0A8H6VZ93"/>
<sequence>MTRRAALSVQVCFEDSSQPAGSTARMWRVPGTDGPFAPLPAGVGAIRVHKKSLFLNGAGHSKRNRVCLANAVDWGLEDVCDIYYARGIGDDGSLFCLRLLLNARVSLKPKGSLNHQHYMRLVRDAQFHAAHLQATAGIITPLHYGMWVMETDWAGTILFSLTSWAGIPYTNLIQTKLDTPAMQALVAGTFERLHDAGIQLDGRIAHQRAFSHVLIDIDLFPSKTKDKASASIRSMRCFIAGFADGSKHACKRQLPVLPLGTLVPTIPFGCQELSSVHDLLGFSRAERVDPKTFVAEARDWHRRYWTRAQLAARINAGQHPHSRKTGSASSH</sequence>